<name>A0A1I7W298_LOALO</name>
<keyword evidence="3 4" id="KW-0472">Membrane</keyword>
<dbReference type="InterPro" id="IPR004835">
    <property type="entry name" value="Chitin_synth"/>
</dbReference>
<dbReference type="OrthoDB" id="5832666at2759"/>
<evidence type="ECO:0000256" key="1">
    <source>
        <dbReference type="ARBA" id="ARBA00004141"/>
    </source>
</evidence>
<keyword evidence="2 4" id="KW-0812">Transmembrane</keyword>
<reference evidence="5" key="1">
    <citation type="submission" date="2012-04" db="EMBL/GenBank/DDBJ databases">
        <title>The Genome Sequence of Loa loa.</title>
        <authorList>
            <consortium name="The Broad Institute Genome Sequencing Platform"/>
            <consortium name="Broad Institute Genome Sequencing Center for Infectious Disease"/>
            <person name="Nutman T.B."/>
            <person name="Fink D.L."/>
            <person name="Russ C."/>
            <person name="Young S."/>
            <person name="Zeng Q."/>
            <person name="Gargeya S."/>
            <person name="Alvarado L."/>
            <person name="Berlin A."/>
            <person name="Chapman S.B."/>
            <person name="Chen Z."/>
            <person name="Freedman E."/>
            <person name="Gellesch M."/>
            <person name="Goldberg J."/>
            <person name="Griggs A."/>
            <person name="Gujja S."/>
            <person name="Heilman E.R."/>
            <person name="Heiman D."/>
            <person name="Howarth C."/>
            <person name="Mehta T."/>
            <person name="Neiman D."/>
            <person name="Pearson M."/>
            <person name="Roberts A."/>
            <person name="Saif S."/>
            <person name="Shea T."/>
            <person name="Shenoy N."/>
            <person name="Sisk P."/>
            <person name="Stolte C."/>
            <person name="Sykes S."/>
            <person name="White J."/>
            <person name="Yandava C."/>
            <person name="Haas B."/>
            <person name="Henn M.R."/>
            <person name="Nusbaum C."/>
            <person name="Birren B."/>
        </authorList>
    </citation>
    <scope>NUCLEOTIDE SEQUENCE [LARGE SCALE GENOMIC DNA]</scope>
</reference>
<dbReference type="PANTHER" id="PTHR22914:SF42">
    <property type="entry name" value="CHITIN SYNTHASE"/>
    <property type="match status" value="1"/>
</dbReference>
<proteinExistence type="predicted"/>
<evidence type="ECO:0000256" key="2">
    <source>
        <dbReference type="ARBA" id="ARBA00022692"/>
    </source>
</evidence>
<dbReference type="STRING" id="7209.A0A1I7W298"/>
<evidence type="ECO:0000256" key="3">
    <source>
        <dbReference type="ARBA" id="ARBA00023136"/>
    </source>
</evidence>
<dbReference type="eggNOG" id="KOG2571">
    <property type="taxonomic scope" value="Eukaryota"/>
</dbReference>
<dbReference type="AlphaFoldDB" id="A0A1I7W298"/>
<keyword evidence="5" id="KW-1185">Reference proteome</keyword>
<dbReference type="GO" id="GO:0004100">
    <property type="term" value="F:chitin synthase activity"/>
    <property type="evidence" value="ECO:0007669"/>
    <property type="project" value="InterPro"/>
</dbReference>
<accession>A0A1I7W298</accession>
<dbReference type="Proteomes" id="UP000095285">
    <property type="component" value="Unassembled WGS sequence"/>
</dbReference>
<gene>
    <name evidence="6" type="primary">LOAG_14185</name>
</gene>
<evidence type="ECO:0000313" key="6">
    <source>
        <dbReference type="WBParaSite" id="EN70_8859"/>
    </source>
</evidence>
<dbReference type="WBParaSite" id="EN70_8859">
    <property type="protein sequence ID" value="EN70_8859"/>
    <property type="gene ID" value="EN70_8859"/>
</dbReference>
<reference evidence="6" key="2">
    <citation type="submission" date="2016-11" db="UniProtKB">
        <authorList>
            <consortium name="WormBaseParasite"/>
        </authorList>
    </citation>
    <scope>IDENTIFICATION</scope>
</reference>
<evidence type="ECO:0000256" key="4">
    <source>
        <dbReference type="SAM" id="Phobius"/>
    </source>
</evidence>
<organism evidence="5 6">
    <name type="scientific">Loa loa</name>
    <name type="common">Eye worm</name>
    <name type="synonym">Filaria loa</name>
    <dbReference type="NCBI Taxonomy" id="7209"/>
    <lineage>
        <taxon>Eukaryota</taxon>
        <taxon>Metazoa</taxon>
        <taxon>Ecdysozoa</taxon>
        <taxon>Nematoda</taxon>
        <taxon>Chromadorea</taxon>
        <taxon>Rhabditida</taxon>
        <taxon>Spirurina</taxon>
        <taxon>Spiruromorpha</taxon>
        <taxon>Filarioidea</taxon>
        <taxon>Onchocercidae</taxon>
        <taxon>Loa</taxon>
    </lineage>
</organism>
<protein>
    <submittedName>
        <fullName evidence="6">Uncharacterized protein</fullName>
    </submittedName>
</protein>
<feature type="transmembrane region" description="Helical" evidence="4">
    <location>
        <begin position="228"/>
        <end position="249"/>
    </location>
</feature>
<dbReference type="GO" id="GO:0016020">
    <property type="term" value="C:membrane"/>
    <property type="evidence" value="ECO:0007669"/>
    <property type="project" value="UniProtKB-SubCell"/>
</dbReference>
<feature type="transmembrane region" description="Helical" evidence="4">
    <location>
        <begin position="167"/>
        <end position="187"/>
    </location>
</feature>
<dbReference type="InParanoid" id="A0A1I7W298"/>
<comment type="subcellular location">
    <subcellularLocation>
        <location evidence="1">Membrane</location>
        <topology evidence="1">Multi-pass membrane protein</topology>
    </subcellularLocation>
</comment>
<keyword evidence="4" id="KW-1133">Transmembrane helix</keyword>
<dbReference type="PANTHER" id="PTHR22914">
    <property type="entry name" value="CHITIN SYNTHASE"/>
    <property type="match status" value="1"/>
</dbReference>
<dbReference type="GO" id="GO:0006031">
    <property type="term" value="P:chitin biosynthetic process"/>
    <property type="evidence" value="ECO:0007669"/>
    <property type="project" value="TreeGrafter"/>
</dbReference>
<dbReference type="GO" id="GO:0071944">
    <property type="term" value="C:cell periphery"/>
    <property type="evidence" value="ECO:0007669"/>
    <property type="project" value="TreeGrafter"/>
</dbReference>
<evidence type="ECO:0000313" key="5">
    <source>
        <dbReference type="Proteomes" id="UP000095285"/>
    </source>
</evidence>
<sequence>MNGEISIGCGPACRLICCLRDKSTEIAQIWQLNGKINEMMDKLDRIGLQPTGIPMSPQTFYVTTSVNNSESSKWNNNSIKEDQAEIEDNRDITNQSAAAMRNRKWNTKINDIWLNDKCIRGAEKDYLDPDEEIFWNDVISKYLTPIIHDQLEQQNIKTGLKLLRNKVCSGFFMVNTVFIIIVLLLQLQKDCIHIEWPLGPRYNHTIIPCSTDIRKPIWVVTRLQLEPIGLVFLLFFMSILIIQFIGMLLHRFGTMAHIIASTQLFCWRKHTDHLTEDELVVQNAVEIARELQAIRGVDEPDENAQSEEQAISRRNIVRNLESSKRSMYRPKTETLDAAFRKRFFALSSNKAIDRSNSERRLTLRRNTIRAIERRRNSIFGNQQPNEDEVTSLVEDRRHLSNDENRYTTRRNNLLHLFDDPLNNSGNKK</sequence>